<dbReference type="InterPro" id="IPR013610">
    <property type="entry name" value="ArdC_N"/>
</dbReference>
<evidence type="ECO:0000313" key="3">
    <source>
        <dbReference type="EMBL" id="RRH86757.1"/>
    </source>
</evidence>
<feature type="domain" description="N-terminal" evidence="1">
    <location>
        <begin position="2"/>
        <end position="101"/>
    </location>
</feature>
<dbReference type="AlphaFoldDB" id="A0A3P3EKB1"/>
<dbReference type="Pfam" id="PF18818">
    <property type="entry name" value="MPTase-PolyVal"/>
    <property type="match status" value="1"/>
</dbReference>
<gene>
    <name evidence="3" type="ORF">EH244_19275</name>
</gene>
<dbReference type="GO" id="GO:0003697">
    <property type="term" value="F:single-stranded DNA binding"/>
    <property type="evidence" value="ECO:0007669"/>
    <property type="project" value="InterPro"/>
</dbReference>
<sequence length="314" mass="34479">MDVRQIVTERIIAMLEKGGSVMRERWTRAAARGVPRNGKTGAPYRGANVLLLWDAAIEAGYASNVWLTYRQAQRLGAQVRHGERGVLCAHFERRARERPDDTDDVLAEGGMDEEALTARPGGRAGVLRCRPFWLFNLAQIDGLPLEVVDLGIAAPAASQEPVERAMRLLGGCNATIRHGFDQAAYLPALDEIRLPWPRQFASAEAQCATALHELVHWTGHPERLNRSFGRRFGDAAYAFEELVAELGSAFLLGHCGLVDATVEGHAAYIDAWLKVLRADRTAIFTAARLAEEAFAYIVAREMPALGGSGPIAWR</sequence>
<reference evidence="3 4" key="1">
    <citation type="submission" date="2018-11" db="EMBL/GenBank/DDBJ databases">
        <title>The genome of Variovorax sp T529.</title>
        <authorList>
            <person name="Gao J."/>
        </authorList>
    </citation>
    <scope>NUCLEOTIDE SEQUENCE [LARGE SCALE GENOMIC DNA]</scope>
    <source>
        <strain evidence="3 4">T529</strain>
    </source>
</reference>
<protein>
    <submittedName>
        <fullName evidence="3">DUF1738 domain-containing protein</fullName>
    </submittedName>
</protein>
<dbReference type="PIRSF" id="PIRSF037112">
    <property type="entry name" value="Antirestriction_ArdC"/>
    <property type="match status" value="1"/>
</dbReference>
<comment type="caution">
    <text evidence="3">The sequence shown here is derived from an EMBL/GenBank/DDBJ whole genome shotgun (WGS) entry which is preliminary data.</text>
</comment>
<organism evidence="3 4">
    <name type="scientific">Variovorax beijingensis</name>
    <dbReference type="NCBI Taxonomy" id="2496117"/>
    <lineage>
        <taxon>Bacteria</taxon>
        <taxon>Pseudomonadati</taxon>
        <taxon>Pseudomonadota</taxon>
        <taxon>Betaproteobacteria</taxon>
        <taxon>Burkholderiales</taxon>
        <taxon>Comamonadaceae</taxon>
        <taxon>Variovorax</taxon>
    </lineage>
</organism>
<evidence type="ECO:0000259" key="1">
    <source>
        <dbReference type="Pfam" id="PF08401"/>
    </source>
</evidence>
<dbReference type="Pfam" id="PF08401">
    <property type="entry name" value="ArdcN"/>
    <property type="match status" value="1"/>
</dbReference>
<dbReference type="InterPro" id="IPR017113">
    <property type="entry name" value="Antirestriction_ArdC"/>
</dbReference>
<accession>A0A3P3EKB1</accession>
<dbReference type="EMBL" id="RQXU01000011">
    <property type="protein sequence ID" value="RRH86757.1"/>
    <property type="molecule type" value="Genomic_DNA"/>
</dbReference>
<evidence type="ECO:0000259" key="2">
    <source>
        <dbReference type="Pfam" id="PF18818"/>
    </source>
</evidence>
<feature type="domain" description="Polyvalent protein metallopeptidase" evidence="2">
    <location>
        <begin position="164"/>
        <end position="288"/>
    </location>
</feature>
<name>A0A3P3EKB1_9BURK</name>
<dbReference type="Proteomes" id="UP000271590">
    <property type="component" value="Unassembled WGS sequence"/>
</dbReference>
<proteinExistence type="predicted"/>
<dbReference type="InterPro" id="IPR041459">
    <property type="entry name" value="MPTase-PolyVal"/>
</dbReference>
<evidence type="ECO:0000313" key="4">
    <source>
        <dbReference type="Proteomes" id="UP000271590"/>
    </source>
</evidence>
<dbReference type="RefSeq" id="WP_124959974.1">
    <property type="nucleotide sequence ID" value="NZ_RQXU01000011.1"/>
</dbReference>